<feature type="domain" description="HTH gntR-type" evidence="4">
    <location>
        <begin position="10"/>
        <end position="78"/>
    </location>
</feature>
<dbReference type="SUPFAM" id="SSF46785">
    <property type="entry name" value="Winged helix' DNA-binding domain"/>
    <property type="match status" value="1"/>
</dbReference>
<dbReference type="Gene3D" id="1.10.10.10">
    <property type="entry name" value="Winged helix-like DNA-binding domain superfamily/Winged helix DNA-binding domain"/>
    <property type="match status" value="1"/>
</dbReference>
<dbReference type="Proteomes" id="UP000307943">
    <property type="component" value="Unassembled WGS sequence"/>
</dbReference>
<dbReference type="InterPro" id="IPR036388">
    <property type="entry name" value="WH-like_DNA-bd_sf"/>
</dbReference>
<reference evidence="5 6" key="1">
    <citation type="submission" date="2019-05" db="EMBL/GenBank/DDBJ databases">
        <title>We sequenced the genome of Paenibacillus hemerocallicola KCTC 33185 for further insight into its adaptation and study the phylogeny of Paenibacillus.</title>
        <authorList>
            <person name="Narsing Rao M.P."/>
        </authorList>
    </citation>
    <scope>NUCLEOTIDE SEQUENCE [LARGE SCALE GENOMIC DNA]</scope>
    <source>
        <strain evidence="5 6">KCTC 33185</strain>
    </source>
</reference>
<dbReference type="InterPro" id="IPR036390">
    <property type="entry name" value="WH_DNA-bd_sf"/>
</dbReference>
<keyword evidence="1" id="KW-0805">Transcription regulation</keyword>
<keyword evidence="3" id="KW-0804">Transcription</keyword>
<dbReference type="Gene3D" id="3.40.190.10">
    <property type="entry name" value="Periplasmic binding protein-like II"/>
    <property type="match status" value="1"/>
</dbReference>
<evidence type="ECO:0000256" key="1">
    <source>
        <dbReference type="ARBA" id="ARBA00023015"/>
    </source>
</evidence>
<dbReference type="PANTHER" id="PTHR43649">
    <property type="entry name" value="ARABINOSE-BINDING PROTEIN-RELATED"/>
    <property type="match status" value="1"/>
</dbReference>
<dbReference type="PROSITE" id="PS50949">
    <property type="entry name" value="HTH_GNTR"/>
    <property type="match status" value="1"/>
</dbReference>
<proteinExistence type="predicted"/>
<dbReference type="Pfam" id="PF00392">
    <property type="entry name" value="GntR"/>
    <property type="match status" value="1"/>
</dbReference>
<protein>
    <submittedName>
        <fullName evidence="5">Extracellular solute-binding protein</fullName>
    </submittedName>
</protein>
<dbReference type="GO" id="GO:0003700">
    <property type="term" value="F:DNA-binding transcription factor activity"/>
    <property type="evidence" value="ECO:0007669"/>
    <property type="project" value="InterPro"/>
</dbReference>
<organism evidence="5 6">
    <name type="scientific">Paenibacillus hemerocallicola</name>
    <dbReference type="NCBI Taxonomy" id="1172614"/>
    <lineage>
        <taxon>Bacteria</taxon>
        <taxon>Bacillati</taxon>
        <taxon>Bacillota</taxon>
        <taxon>Bacilli</taxon>
        <taxon>Bacillales</taxon>
        <taxon>Paenibacillaceae</taxon>
        <taxon>Paenibacillus</taxon>
    </lineage>
</organism>
<dbReference type="InterPro" id="IPR050490">
    <property type="entry name" value="Bact_solute-bd_prot1"/>
</dbReference>
<keyword evidence="6" id="KW-1185">Reference proteome</keyword>
<dbReference type="AlphaFoldDB" id="A0A5C4TD36"/>
<evidence type="ECO:0000259" key="4">
    <source>
        <dbReference type="PROSITE" id="PS50949"/>
    </source>
</evidence>
<dbReference type="SUPFAM" id="SSF53850">
    <property type="entry name" value="Periplasmic binding protein-like II"/>
    <property type="match status" value="1"/>
</dbReference>
<dbReference type="InterPro" id="IPR006059">
    <property type="entry name" value="SBP"/>
</dbReference>
<dbReference type="PRINTS" id="PR00035">
    <property type="entry name" value="HTHGNTR"/>
</dbReference>
<dbReference type="SMART" id="SM00345">
    <property type="entry name" value="HTH_GNTR"/>
    <property type="match status" value="1"/>
</dbReference>
<accession>A0A5C4TD36</accession>
<dbReference type="Pfam" id="PF01547">
    <property type="entry name" value="SBP_bac_1"/>
    <property type="match status" value="1"/>
</dbReference>
<sequence>MVRPTRDLLTERIRLLLDELRSQIREGQLQAGDYLPSEVELGKAFQLSKESVRRALDELVEEGLVRKIRRVGNQVTANGGRSIGPEHATGGMSAVASVRDDGGVTSEHLNGSGASVGGGGITIRLAHYPKMEEETMLSSLVADFEREYPGIRVRLLPASFPYEYAEHGLADAFTISAWDALKLKDRDPLLGLMGPPPFGETIHPVLGKPFRDRAGRTAAAPFVFSPVMLCYNRDHLQACGIEEPNDGWTWYTLLKNARLLARRLDVWGFAVHIQSLNRWPVFLLQNGFRFRPADDTRASEDPALWESLRVARDLIHQQRRSQPLLTENDADIERWFKEGKASMIMTTYYGMNRLRDAEIRYGVAALPSLRTSDTLLLVTGLAVNRNTPHPEAAGELIRYLCGEKAQSRIRRQTVTLPIHPRALALRNGLLGNRPEGEGAFADCWPRCRLYDDLNLGAGVLEAIREELKGYWSRLEDEAEASERLEPLFGPYS</sequence>
<evidence type="ECO:0000256" key="3">
    <source>
        <dbReference type="ARBA" id="ARBA00023163"/>
    </source>
</evidence>
<dbReference type="PANTHER" id="PTHR43649:SF12">
    <property type="entry name" value="DIACETYLCHITOBIOSE BINDING PROTEIN DASA"/>
    <property type="match status" value="1"/>
</dbReference>
<evidence type="ECO:0000313" key="6">
    <source>
        <dbReference type="Proteomes" id="UP000307943"/>
    </source>
</evidence>
<keyword evidence="2" id="KW-0238">DNA-binding</keyword>
<name>A0A5C4TD36_9BACL</name>
<dbReference type="CDD" id="cd07377">
    <property type="entry name" value="WHTH_GntR"/>
    <property type="match status" value="1"/>
</dbReference>
<dbReference type="OrthoDB" id="9815017at2"/>
<dbReference type="GO" id="GO:0003677">
    <property type="term" value="F:DNA binding"/>
    <property type="evidence" value="ECO:0007669"/>
    <property type="project" value="UniProtKB-KW"/>
</dbReference>
<evidence type="ECO:0000256" key="2">
    <source>
        <dbReference type="ARBA" id="ARBA00023125"/>
    </source>
</evidence>
<comment type="caution">
    <text evidence="5">The sequence shown here is derived from an EMBL/GenBank/DDBJ whole genome shotgun (WGS) entry which is preliminary data.</text>
</comment>
<dbReference type="RefSeq" id="WP_139601620.1">
    <property type="nucleotide sequence ID" value="NZ_VDCQ01000008.1"/>
</dbReference>
<gene>
    <name evidence="5" type="ORF">FE784_08025</name>
</gene>
<dbReference type="EMBL" id="VDCQ01000008">
    <property type="protein sequence ID" value="TNJ66815.1"/>
    <property type="molecule type" value="Genomic_DNA"/>
</dbReference>
<dbReference type="InterPro" id="IPR000524">
    <property type="entry name" value="Tscrpt_reg_HTH_GntR"/>
</dbReference>
<evidence type="ECO:0000313" key="5">
    <source>
        <dbReference type="EMBL" id="TNJ66815.1"/>
    </source>
</evidence>